<dbReference type="Gene3D" id="1.20.1560.10">
    <property type="entry name" value="ABC transporter type 1, transmembrane domain"/>
    <property type="match status" value="1"/>
</dbReference>
<dbReference type="InterPro" id="IPR036640">
    <property type="entry name" value="ABC1_TM_sf"/>
</dbReference>
<dbReference type="GO" id="GO:0016887">
    <property type="term" value="F:ATP hydrolysis activity"/>
    <property type="evidence" value="ECO:0007669"/>
    <property type="project" value="InterPro"/>
</dbReference>
<dbReference type="PANTHER" id="PTHR43394:SF1">
    <property type="entry name" value="ATP-BINDING CASSETTE SUB-FAMILY B MEMBER 10, MITOCHONDRIAL"/>
    <property type="match status" value="1"/>
</dbReference>
<evidence type="ECO:0000256" key="6">
    <source>
        <dbReference type="ARBA" id="ARBA00023136"/>
    </source>
</evidence>
<dbReference type="SMART" id="SM00382">
    <property type="entry name" value="AAA"/>
    <property type="match status" value="1"/>
</dbReference>
<proteinExistence type="predicted"/>
<dbReference type="PROSITE" id="PS50893">
    <property type="entry name" value="ABC_TRANSPORTER_2"/>
    <property type="match status" value="1"/>
</dbReference>
<comment type="subcellular location">
    <subcellularLocation>
        <location evidence="1">Cell membrane</location>
        <topology evidence="1">Multi-pass membrane protein</topology>
    </subcellularLocation>
</comment>
<dbReference type="Pfam" id="PF00005">
    <property type="entry name" value="ABC_tran"/>
    <property type="match status" value="1"/>
</dbReference>
<feature type="domain" description="ABC transmembrane type-1" evidence="9">
    <location>
        <begin position="30"/>
        <end position="312"/>
    </location>
</feature>
<keyword evidence="5 7" id="KW-1133">Transmembrane helix</keyword>
<dbReference type="GO" id="GO:0015421">
    <property type="term" value="F:ABC-type oligopeptide transporter activity"/>
    <property type="evidence" value="ECO:0007669"/>
    <property type="project" value="TreeGrafter"/>
</dbReference>
<evidence type="ECO:0000256" key="7">
    <source>
        <dbReference type="SAM" id="Phobius"/>
    </source>
</evidence>
<evidence type="ECO:0000313" key="11">
    <source>
        <dbReference type="Proteomes" id="UP000231019"/>
    </source>
</evidence>
<dbReference type="SUPFAM" id="SSF52540">
    <property type="entry name" value="P-loop containing nucleoside triphosphate hydrolases"/>
    <property type="match status" value="1"/>
</dbReference>
<evidence type="ECO:0000259" key="9">
    <source>
        <dbReference type="PROSITE" id="PS50929"/>
    </source>
</evidence>
<feature type="transmembrane region" description="Helical" evidence="7">
    <location>
        <begin position="145"/>
        <end position="165"/>
    </location>
</feature>
<dbReference type="InterPro" id="IPR027417">
    <property type="entry name" value="P-loop_NTPase"/>
</dbReference>
<sequence>MKIETVTSTGWRVSLRRFWELIADQRPLILLAFLALLLNSGLNLIAPFLIGYSIDHFILKKNYVGLFQMGGGLFGLYLIALMAHYRQMIWMGTVGQEVLFRLRHRVFAKIQALPVAYFLRHQTGDLISRINNDTDKLNQFLSESLVRFLGNLFIMLGAGVFVLILQPKLGFVALLPAGLLLIWTRAVSPWVKKTNALSLQKTGALSAEIQESLNHFKEIVVFDRRDYFQERFQFHNQENYQAALGAGYASSIFTPVYELVYHLAQLGVLGYGIWLLQKSEITVGLLISFLTYVNRFYDPLRQIAMLWASFQLALASWDRIAGVLDERSELPVLEKQPVQANSACLAFHEVCFSYSEGPEVLHRVSFRLEAGKTYAFVGPTGGGKSTTAALMARLYDPVSGQVFFNGQDLRSLTAEERSQKIGFILQEPFLFEGTVAENLCIGNLELLKLSSAALLKKLEEMGMSPFLKRFEEGLETPVGGDQNQTSLGQKQLLAFMRAVLRRPELLILDEATANIDTVSEKLLEETLQKLPATTTRVVIAHRLNTIESADQIFFVNAGQILPAGSLDAAVRLLMQQERQS</sequence>
<dbReference type="SUPFAM" id="SSF90123">
    <property type="entry name" value="ABC transporter transmembrane region"/>
    <property type="match status" value="1"/>
</dbReference>
<dbReference type="AlphaFoldDB" id="A0A2M7G4S7"/>
<name>A0A2M7G4S7_9BACT</name>
<dbReference type="InterPro" id="IPR003439">
    <property type="entry name" value="ABC_transporter-like_ATP-bd"/>
</dbReference>
<dbReference type="InterPro" id="IPR011527">
    <property type="entry name" value="ABC1_TM_dom"/>
</dbReference>
<evidence type="ECO:0000256" key="2">
    <source>
        <dbReference type="ARBA" id="ARBA00022692"/>
    </source>
</evidence>
<dbReference type="GO" id="GO:0005524">
    <property type="term" value="F:ATP binding"/>
    <property type="evidence" value="ECO:0007669"/>
    <property type="project" value="UniProtKB-KW"/>
</dbReference>
<dbReference type="Proteomes" id="UP000231019">
    <property type="component" value="Unassembled WGS sequence"/>
</dbReference>
<dbReference type="InterPro" id="IPR003593">
    <property type="entry name" value="AAA+_ATPase"/>
</dbReference>
<evidence type="ECO:0000256" key="3">
    <source>
        <dbReference type="ARBA" id="ARBA00022741"/>
    </source>
</evidence>
<dbReference type="InterPro" id="IPR039421">
    <property type="entry name" value="Type_1_exporter"/>
</dbReference>
<keyword evidence="4" id="KW-0067">ATP-binding</keyword>
<evidence type="ECO:0000256" key="4">
    <source>
        <dbReference type="ARBA" id="ARBA00022840"/>
    </source>
</evidence>
<dbReference type="Gene3D" id="3.40.50.300">
    <property type="entry name" value="P-loop containing nucleotide triphosphate hydrolases"/>
    <property type="match status" value="1"/>
</dbReference>
<gene>
    <name evidence="10" type="ORF">COW36_10980</name>
</gene>
<keyword evidence="2 7" id="KW-0812">Transmembrane</keyword>
<dbReference type="PROSITE" id="PS50929">
    <property type="entry name" value="ABC_TM1F"/>
    <property type="match status" value="1"/>
</dbReference>
<feature type="transmembrane region" description="Helical" evidence="7">
    <location>
        <begin position="28"/>
        <end position="50"/>
    </location>
</feature>
<dbReference type="GO" id="GO:0005886">
    <property type="term" value="C:plasma membrane"/>
    <property type="evidence" value="ECO:0007669"/>
    <property type="project" value="UniProtKB-SubCell"/>
</dbReference>
<comment type="caution">
    <text evidence="10">The sequence shown here is derived from an EMBL/GenBank/DDBJ whole genome shotgun (WGS) entry which is preliminary data.</text>
</comment>
<protein>
    <submittedName>
        <fullName evidence="10">Multidrug ABC transporter</fullName>
    </submittedName>
</protein>
<dbReference type="Pfam" id="PF00664">
    <property type="entry name" value="ABC_membrane"/>
    <property type="match status" value="1"/>
</dbReference>
<dbReference type="CDD" id="cd18547">
    <property type="entry name" value="ABC_6TM_Tm288_like"/>
    <property type="match status" value="1"/>
</dbReference>
<dbReference type="EMBL" id="PFFQ01000033">
    <property type="protein sequence ID" value="PIW16912.1"/>
    <property type="molecule type" value="Genomic_DNA"/>
</dbReference>
<evidence type="ECO:0000313" key="10">
    <source>
        <dbReference type="EMBL" id="PIW16912.1"/>
    </source>
</evidence>
<evidence type="ECO:0000259" key="8">
    <source>
        <dbReference type="PROSITE" id="PS50893"/>
    </source>
</evidence>
<evidence type="ECO:0000256" key="5">
    <source>
        <dbReference type="ARBA" id="ARBA00022989"/>
    </source>
</evidence>
<accession>A0A2M7G4S7</accession>
<dbReference type="PANTHER" id="PTHR43394">
    <property type="entry name" value="ATP-DEPENDENT PERMEASE MDL1, MITOCHONDRIAL"/>
    <property type="match status" value="1"/>
</dbReference>
<feature type="transmembrane region" description="Helical" evidence="7">
    <location>
        <begin position="171"/>
        <end position="191"/>
    </location>
</feature>
<reference evidence="10 11" key="1">
    <citation type="submission" date="2017-09" db="EMBL/GenBank/DDBJ databases">
        <title>Depth-based differentiation of microbial function through sediment-hosted aquifers and enrichment of novel symbionts in the deep terrestrial subsurface.</title>
        <authorList>
            <person name="Probst A.J."/>
            <person name="Ladd B."/>
            <person name="Jarett J.K."/>
            <person name="Geller-Mcgrath D.E."/>
            <person name="Sieber C.M."/>
            <person name="Emerson J.B."/>
            <person name="Anantharaman K."/>
            <person name="Thomas B.C."/>
            <person name="Malmstrom R."/>
            <person name="Stieglmeier M."/>
            <person name="Klingl A."/>
            <person name="Woyke T."/>
            <person name="Ryan C.M."/>
            <person name="Banfield J.F."/>
        </authorList>
    </citation>
    <scope>NUCLEOTIDE SEQUENCE [LARGE SCALE GENOMIC DNA]</scope>
    <source>
        <strain evidence="10">CG17_big_fil_post_rev_8_21_14_2_50_48_46</strain>
    </source>
</reference>
<evidence type="ECO:0000256" key="1">
    <source>
        <dbReference type="ARBA" id="ARBA00004651"/>
    </source>
</evidence>
<feature type="domain" description="ABC transporter" evidence="8">
    <location>
        <begin position="345"/>
        <end position="580"/>
    </location>
</feature>
<keyword evidence="3" id="KW-0547">Nucleotide-binding</keyword>
<feature type="transmembrane region" description="Helical" evidence="7">
    <location>
        <begin position="62"/>
        <end position="83"/>
    </location>
</feature>
<organism evidence="10 11">
    <name type="scientific">bacterium (Candidatus Blackallbacteria) CG17_big_fil_post_rev_8_21_14_2_50_48_46</name>
    <dbReference type="NCBI Taxonomy" id="2014261"/>
    <lineage>
        <taxon>Bacteria</taxon>
        <taxon>Candidatus Blackallbacteria</taxon>
    </lineage>
</organism>
<keyword evidence="6 7" id="KW-0472">Membrane</keyword>